<sequence>MNQSENKCSANQAEGQTLHERGRRVHKYCGSCAHAVCEKKILNGGQSAPYDLFSCSHNALQSLLILSTAVTKPHCDAVCQDSLHRDPGFCGFFTTELLLMVQLRSSEIVRPRNMVVLTLSTSEPFMRRGQYSGSCLPQIEIHLLGFVHIKG</sequence>
<evidence type="ECO:0000313" key="2">
    <source>
        <dbReference type="Proteomes" id="UP001311232"/>
    </source>
</evidence>
<dbReference type="EMBL" id="JAHHUM010001887">
    <property type="protein sequence ID" value="KAK5607972.1"/>
    <property type="molecule type" value="Genomic_DNA"/>
</dbReference>
<gene>
    <name evidence="1" type="ORF">CRENBAI_007349</name>
</gene>
<keyword evidence="2" id="KW-1185">Reference proteome</keyword>
<protein>
    <submittedName>
        <fullName evidence="1">Uncharacterized protein</fullName>
    </submittedName>
</protein>
<reference evidence="1 2" key="1">
    <citation type="submission" date="2021-06" db="EMBL/GenBank/DDBJ databases">
        <authorList>
            <person name="Palmer J.M."/>
        </authorList>
    </citation>
    <scope>NUCLEOTIDE SEQUENCE [LARGE SCALE GENOMIC DNA]</scope>
    <source>
        <strain evidence="1 2">MEX-2019</strain>
        <tissue evidence="1">Muscle</tissue>
    </source>
</reference>
<comment type="caution">
    <text evidence="1">The sequence shown here is derived from an EMBL/GenBank/DDBJ whole genome shotgun (WGS) entry which is preliminary data.</text>
</comment>
<proteinExistence type="predicted"/>
<accession>A0AAV9RGF5</accession>
<dbReference type="AlphaFoldDB" id="A0AAV9RGF5"/>
<organism evidence="1 2">
    <name type="scientific">Crenichthys baileyi</name>
    <name type="common">White River springfish</name>
    <dbReference type="NCBI Taxonomy" id="28760"/>
    <lineage>
        <taxon>Eukaryota</taxon>
        <taxon>Metazoa</taxon>
        <taxon>Chordata</taxon>
        <taxon>Craniata</taxon>
        <taxon>Vertebrata</taxon>
        <taxon>Euteleostomi</taxon>
        <taxon>Actinopterygii</taxon>
        <taxon>Neopterygii</taxon>
        <taxon>Teleostei</taxon>
        <taxon>Neoteleostei</taxon>
        <taxon>Acanthomorphata</taxon>
        <taxon>Ovalentaria</taxon>
        <taxon>Atherinomorphae</taxon>
        <taxon>Cyprinodontiformes</taxon>
        <taxon>Goodeidae</taxon>
        <taxon>Crenichthys</taxon>
    </lineage>
</organism>
<dbReference type="Proteomes" id="UP001311232">
    <property type="component" value="Unassembled WGS sequence"/>
</dbReference>
<evidence type="ECO:0000313" key="1">
    <source>
        <dbReference type="EMBL" id="KAK5607972.1"/>
    </source>
</evidence>
<name>A0AAV9RGF5_9TELE</name>